<keyword evidence="2" id="KW-0645">Protease</keyword>
<dbReference type="GO" id="GO:0004176">
    <property type="term" value="F:ATP-dependent peptidase activity"/>
    <property type="evidence" value="ECO:0007669"/>
    <property type="project" value="InterPro"/>
</dbReference>
<dbReference type="PROSITE" id="PS51786">
    <property type="entry name" value="LON_PROTEOLYTIC"/>
    <property type="match status" value="1"/>
</dbReference>
<proteinExistence type="predicted"/>
<sequence>SLSGPIHSKGVYTLSGYLGWRFGRIRPLALSASLTIEQNYGGIEGDSASSTELYAILSDLSNLPIRQEIAVTGSVDQNGHIQPIGGVNEKIEGFFAVCMAQGLTGTQGCMIPRQNVSDLMLSEEVVEAAREGKFHVFAVDTIEDGITLLTQVPSGVESDDS</sequence>
<dbReference type="Pfam" id="PF05362">
    <property type="entry name" value="Lon_C"/>
    <property type="match status" value="1"/>
</dbReference>
<dbReference type="AlphaFoldDB" id="T1AN18"/>
<keyword evidence="2" id="KW-0378">Hydrolase</keyword>
<dbReference type="PANTHER" id="PTHR10046">
    <property type="entry name" value="ATP DEPENDENT LON PROTEASE FAMILY MEMBER"/>
    <property type="match status" value="1"/>
</dbReference>
<dbReference type="InterPro" id="IPR027065">
    <property type="entry name" value="Lon_Prtase"/>
</dbReference>
<dbReference type="InterPro" id="IPR020568">
    <property type="entry name" value="Ribosomal_Su5_D2-typ_SF"/>
</dbReference>
<feature type="domain" description="Lon proteolytic" evidence="1">
    <location>
        <begin position="1"/>
        <end position="152"/>
    </location>
</feature>
<feature type="non-terminal residue" evidence="2">
    <location>
        <position position="1"/>
    </location>
</feature>
<dbReference type="SUPFAM" id="SSF54211">
    <property type="entry name" value="Ribosomal protein S5 domain 2-like"/>
    <property type="match status" value="1"/>
</dbReference>
<comment type="caution">
    <text evidence="2">The sequence shown here is derived from an EMBL/GenBank/DDBJ whole genome shotgun (WGS) entry which is preliminary data.</text>
</comment>
<dbReference type="GO" id="GO:0030163">
    <property type="term" value="P:protein catabolic process"/>
    <property type="evidence" value="ECO:0007669"/>
    <property type="project" value="InterPro"/>
</dbReference>
<dbReference type="GO" id="GO:0006508">
    <property type="term" value="P:proteolysis"/>
    <property type="evidence" value="ECO:0007669"/>
    <property type="project" value="UniProtKB-KW"/>
</dbReference>
<dbReference type="InterPro" id="IPR014721">
    <property type="entry name" value="Ribsml_uS5_D2-typ_fold_subgr"/>
</dbReference>
<dbReference type="EMBL" id="AUZX01006784">
    <property type="protein sequence ID" value="EQD62021.1"/>
    <property type="molecule type" value="Genomic_DNA"/>
</dbReference>
<organism evidence="2">
    <name type="scientific">mine drainage metagenome</name>
    <dbReference type="NCBI Taxonomy" id="410659"/>
    <lineage>
        <taxon>unclassified sequences</taxon>
        <taxon>metagenomes</taxon>
        <taxon>ecological metagenomes</taxon>
    </lineage>
</organism>
<dbReference type="PRINTS" id="PR00830">
    <property type="entry name" value="ENDOLAPTASE"/>
</dbReference>
<dbReference type="Gene3D" id="3.30.230.10">
    <property type="match status" value="1"/>
</dbReference>
<gene>
    <name evidence="2" type="ORF">B1A_09508</name>
</gene>
<evidence type="ECO:0000259" key="1">
    <source>
        <dbReference type="PROSITE" id="PS51786"/>
    </source>
</evidence>
<dbReference type="GO" id="GO:0005524">
    <property type="term" value="F:ATP binding"/>
    <property type="evidence" value="ECO:0007669"/>
    <property type="project" value="InterPro"/>
</dbReference>
<feature type="non-terminal residue" evidence="2">
    <location>
        <position position="161"/>
    </location>
</feature>
<protein>
    <submittedName>
        <fullName evidence="2">ATP-dependent protease</fullName>
    </submittedName>
</protein>
<dbReference type="GO" id="GO:0004252">
    <property type="term" value="F:serine-type endopeptidase activity"/>
    <property type="evidence" value="ECO:0007669"/>
    <property type="project" value="InterPro"/>
</dbReference>
<evidence type="ECO:0000313" key="2">
    <source>
        <dbReference type="EMBL" id="EQD62021.1"/>
    </source>
</evidence>
<name>T1AN18_9ZZZZ</name>
<accession>T1AN18</accession>
<dbReference type="InterPro" id="IPR008269">
    <property type="entry name" value="Lon_proteolytic"/>
</dbReference>
<reference evidence="2" key="2">
    <citation type="journal article" date="2014" name="ISME J.">
        <title>Microbial stratification in low pH oxic and suboxic macroscopic growths along an acid mine drainage.</title>
        <authorList>
            <person name="Mendez-Garcia C."/>
            <person name="Mesa V."/>
            <person name="Sprenger R.R."/>
            <person name="Richter M."/>
            <person name="Diez M.S."/>
            <person name="Solano J."/>
            <person name="Bargiela R."/>
            <person name="Golyshina O.V."/>
            <person name="Manteca A."/>
            <person name="Ramos J.L."/>
            <person name="Gallego J.R."/>
            <person name="Llorente I."/>
            <person name="Martins Dos Santos V.A."/>
            <person name="Jensen O.N."/>
            <person name="Pelaez A.I."/>
            <person name="Sanchez J."/>
            <person name="Ferrer M."/>
        </authorList>
    </citation>
    <scope>NUCLEOTIDE SEQUENCE</scope>
</reference>
<reference evidence="2" key="1">
    <citation type="submission" date="2013-08" db="EMBL/GenBank/DDBJ databases">
        <authorList>
            <person name="Mendez C."/>
            <person name="Richter M."/>
            <person name="Ferrer M."/>
            <person name="Sanchez J."/>
        </authorList>
    </citation>
    <scope>NUCLEOTIDE SEQUENCE</scope>
</reference>